<proteinExistence type="predicted"/>
<accession>A0A0A9A7W2</accession>
<sequence length="23" mass="2550">MIRIPLPIYKIFSPLAAFTSLSA</sequence>
<reference evidence="1" key="2">
    <citation type="journal article" date="2015" name="Data Brief">
        <title>Shoot transcriptome of the giant reed, Arundo donax.</title>
        <authorList>
            <person name="Barrero R.A."/>
            <person name="Guerrero F.D."/>
            <person name="Moolhuijzen P."/>
            <person name="Goolsby J.A."/>
            <person name="Tidwell J."/>
            <person name="Bellgard S.E."/>
            <person name="Bellgard M.I."/>
        </authorList>
    </citation>
    <scope>NUCLEOTIDE SEQUENCE</scope>
    <source>
        <tissue evidence="1">Shoot tissue taken approximately 20 cm above the soil surface</tissue>
    </source>
</reference>
<dbReference type="AlphaFoldDB" id="A0A0A9A7W2"/>
<dbReference type="EMBL" id="GBRH01254793">
    <property type="protein sequence ID" value="JAD43102.1"/>
    <property type="molecule type" value="Transcribed_RNA"/>
</dbReference>
<reference evidence="1" key="1">
    <citation type="submission" date="2014-09" db="EMBL/GenBank/DDBJ databases">
        <authorList>
            <person name="Magalhaes I.L.F."/>
            <person name="Oliveira U."/>
            <person name="Santos F.R."/>
            <person name="Vidigal T.H.D.A."/>
            <person name="Brescovit A.D."/>
            <person name="Santos A.J."/>
        </authorList>
    </citation>
    <scope>NUCLEOTIDE SEQUENCE</scope>
    <source>
        <tissue evidence="1">Shoot tissue taken approximately 20 cm above the soil surface</tissue>
    </source>
</reference>
<protein>
    <submittedName>
        <fullName evidence="1">Uncharacterized protein</fullName>
    </submittedName>
</protein>
<name>A0A0A9A7W2_ARUDO</name>
<evidence type="ECO:0000313" key="1">
    <source>
        <dbReference type="EMBL" id="JAD43102.1"/>
    </source>
</evidence>
<organism evidence="1">
    <name type="scientific">Arundo donax</name>
    <name type="common">Giant reed</name>
    <name type="synonym">Donax arundinaceus</name>
    <dbReference type="NCBI Taxonomy" id="35708"/>
    <lineage>
        <taxon>Eukaryota</taxon>
        <taxon>Viridiplantae</taxon>
        <taxon>Streptophyta</taxon>
        <taxon>Embryophyta</taxon>
        <taxon>Tracheophyta</taxon>
        <taxon>Spermatophyta</taxon>
        <taxon>Magnoliopsida</taxon>
        <taxon>Liliopsida</taxon>
        <taxon>Poales</taxon>
        <taxon>Poaceae</taxon>
        <taxon>PACMAD clade</taxon>
        <taxon>Arundinoideae</taxon>
        <taxon>Arundineae</taxon>
        <taxon>Arundo</taxon>
    </lineage>
</organism>